<organism evidence="6 7">
    <name type="scientific">Periweissella fabalis</name>
    <dbReference type="NCBI Taxonomy" id="1070421"/>
    <lineage>
        <taxon>Bacteria</taxon>
        <taxon>Bacillati</taxon>
        <taxon>Bacillota</taxon>
        <taxon>Bacilli</taxon>
        <taxon>Lactobacillales</taxon>
        <taxon>Lactobacillaceae</taxon>
        <taxon>Periweissella</taxon>
    </lineage>
</organism>
<evidence type="ECO:0000256" key="4">
    <source>
        <dbReference type="ARBA" id="ARBA00044936"/>
    </source>
</evidence>
<dbReference type="RefSeq" id="WP_168722408.1">
    <property type="nucleotide sequence ID" value="NZ_JAAXPN010000008.1"/>
</dbReference>
<evidence type="ECO:0000256" key="2">
    <source>
        <dbReference type="ARBA" id="ARBA00023210"/>
    </source>
</evidence>
<sequence>MAINLRSFFNLGDEFDDEPVRENFETGPEPVNAQKHEAPRVRRQNVVSMDQKRSLANDENRKIVLFAPKTYSDVKEITDNLLANQAVIVNFSTIDDAQAKRIVDFLTGAVFAINGEIQRVDDAIFLVTPPNYVISGEISSTSHLND</sequence>
<comment type="similarity">
    <text evidence="5">Belongs to the SepF family.</text>
</comment>
<evidence type="ECO:0000313" key="7">
    <source>
        <dbReference type="Proteomes" id="UP000549765"/>
    </source>
</evidence>
<keyword evidence="5" id="KW-0963">Cytoplasm</keyword>
<comment type="caution">
    <text evidence="6">The sequence shown here is derived from an EMBL/GenBank/DDBJ whole genome shotgun (WGS) entry which is preliminary data.</text>
</comment>
<name>A0A7X6N2P7_9LACO</name>
<comment type="subunit">
    <text evidence="5">Homodimer. Interacts with FtsZ.</text>
</comment>
<proteinExistence type="inferred from homology"/>
<evidence type="ECO:0000313" key="6">
    <source>
        <dbReference type="EMBL" id="NKZ24613.1"/>
    </source>
</evidence>
<comment type="function">
    <text evidence="4 5">Cell division protein that is part of the divisome complex and is recruited early to the Z-ring. Probably stimulates Z-ring formation, perhaps through the cross-linking of FtsZ protofilaments. Its function overlaps with FtsA.</text>
</comment>
<dbReference type="Pfam" id="PF04472">
    <property type="entry name" value="SepF"/>
    <property type="match status" value="1"/>
</dbReference>
<dbReference type="PANTHER" id="PTHR35798">
    <property type="entry name" value="CELL DIVISION PROTEIN SEPF"/>
    <property type="match status" value="1"/>
</dbReference>
<accession>A0A7X6N2P7</accession>
<dbReference type="GO" id="GO:0043093">
    <property type="term" value="P:FtsZ-dependent cytokinesis"/>
    <property type="evidence" value="ECO:0007669"/>
    <property type="project" value="UniProtKB-UniRule"/>
</dbReference>
<gene>
    <name evidence="5 6" type="primary">sepF</name>
    <name evidence="6" type="ORF">HF964_07385</name>
</gene>
<protein>
    <recommendedName>
        <fullName evidence="5">Cell division protein SepF</fullName>
    </recommendedName>
</protein>
<dbReference type="PANTHER" id="PTHR35798:SF1">
    <property type="entry name" value="CELL DIVISION PROTEIN SEPF"/>
    <property type="match status" value="1"/>
</dbReference>
<evidence type="ECO:0000256" key="5">
    <source>
        <dbReference type="HAMAP-Rule" id="MF_01197"/>
    </source>
</evidence>
<dbReference type="GO" id="GO:0005737">
    <property type="term" value="C:cytoplasm"/>
    <property type="evidence" value="ECO:0007669"/>
    <property type="project" value="UniProtKB-SubCell"/>
</dbReference>
<dbReference type="Gene3D" id="3.30.110.150">
    <property type="entry name" value="SepF-like protein"/>
    <property type="match status" value="1"/>
</dbReference>
<keyword evidence="7" id="KW-1185">Reference proteome</keyword>
<keyword evidence="2 5" id="KW-0717">Septation</keyword>
<keyword evidence="3 5" id="KW-0131">Cell cycle</keyword>
<evidence type="ECO:0000256" key="3">
    <source>
        <dbReference type="ARBA" id="ARBA00023306"/>
    </source>
</evidence>
<comment type="subcellular location">
    <subcellularLocation>
        <location evidence="5">Cytoplasm</location>
    </subcellularLocation>
    <text evidence="5">Localizes to the division site, in a FtsZ-dependent manner.</text>
</comment>
<evidence type="ECO:0000256" key="1">
    <source>
        <dbReference type="ARBA" id="ARBA00022618"/>
    </source>
</evidence>
<dbReference type="InterPro" id="IPR007561">
    <property type="entry name" value="Cell_div_SepF/SepF-rel"/>
</dbReference>
<dbReference type="AlphaFoldDB" id="A0A7X6N2P7"/>
<dbReference type="Proteomes" id="UP000549765">
    <property type="component" value="Unassembled WGS sequence"/>
</dbReference>
<dbReference type="InterPro" id="IPR023052">
    <property type="entry name" value="Cell_div_SepF"/>
</dbReference>
<dbReference type="EMBL" id="JAAXPN010000008">
    <property type="protein sequence ID" value="NKZ24613.1"/>
    <property type="molecule type" value="Genomic_DNA"/>
</dbReference>
<dbReference type="GO" id="GO:0000917">
    <property type="term" value="P:division septum assembly"/>
    <property type="evidence" value="ECO:0007669"/>
    <property type="project" value="UniProtKB-KW"/>
</dbReference>
<dbReference type="HAMAP" id="MF_01197">
    <property type="entry name" value="SepF"/>
    <property type="match status" value="1"/>
</dbReference>
<reference evidence="6 7" key="1">
    <citation type="submission" date="2020-04" db="EMBL/GenBank/DDBJ databases">
        <title>MicrobeNet Type strains.</title>
        <authorList>
            <person name="Nicholson A.C."/>
        </authorList>
    </citation>
    <scope>NUCLEOTIDE SEQUENCE [LARGE SCALE GENOMIC DNA]</scope>
    <source>
        <strain evidence="6 7">CCUG 61472</strain>
    </source>
</reference>
<keyword evidence="1 5" id="KW-0132">Cell division</keyword>
<dbReference type="InterPro" id="IPR038594">
    <property type="entry name" value="SepF-like_sf"/>
</dbReference>